<dbReference type="CTD" id="4509"/>
<geneLocation type="mitochondrion" evidence="2"/>
<dbReference type="RefSeq" id="YP_009776000.1">
    <property type="nucleotide sequence ID" value="NC_047465.1"/>
</dbReference>
<proteinExistence type="predicted"/>
<gene>
    <name evidence="2" type="primary">ATP8</name>
</gene>
<organism evidence="2">
    <name type="scientific">Mitjaevia protuberanta</name>
    <dbReference type="NCBI Taxonomy" id="2726722"/>
    <lineage>
        <taxon>Eukaryota</taxon>
        <taxon>Metazoa</taxon>
        <taxon>Ecdysozoa</taxon>
        <taxon>Arthropoda</taxon>
        <taxon>Hexapoda</taxon>
        <taxon>Insecta</taxon>
        <taxon>Pterygota</taxon>
        <taxon>Neoptera</taxon>
        <taxon>Paraneoptera</taxon>
        <taxon>Hemiptera</taxon>
        <taxon>Auchenorrhyncha</taxon>
        <taxon>Membracoidea</taxon>
        <taxon>Cicadellidae</taxon>
        <taxon>Typhlocybinae</taxon>
        <taxon>Erythroneurini</taxon>
        <taxon>Mitjaevia</taxon>
    </lineage>
</organism>
<dbReference type="AlphaFoldDB" id="A0A6H1XKZ0"/>
<keyword evidence="2" id="KW-0496">Mitochondrion</keyword>
<evidence type="ECO:0000256" key="1">
    <source>
        <dbReference type="SAM" id="Phobius"/>
    </source>
</evidence>
<keyword evidence="1" id="KW-1133">Transmembrane helix</keyword>
<evidence type="ECO:0000313" key="2">
    <source>
        <dbReference type="EMBL" id="QJA16310.1"/>
    </source>
</evidence>
<reference evidence="2" key="1">
    <citation type="journal article" date="2020" name="Mitochondrial DNA Part B Resour">
        <title>Characterization of the complete mitochondrial genome of Mitjaevia protuberanta (Hemiptera: Cicadellidae: Typhlocybinae).</title>
        <authorList>
            <person name="Yuan X."/>
            <person name="Li C."/>
            <person name="Song Y."/>
        </authorList>
    </citation>
    <scope>NUCLEOTIDE SEQUENCE</scope>
</reference>
<protein>
    <submittedName>
        <fullName evidence="2">ATP synthase F0 subunit 8</fullName>
    </submittedName>
</protein>
<keyword evidence="1" id="KW-0472">Membrane</keyword>
<keyword evidence="1" id="KW-0812">Transmembrane</keyword>
<feature type="transmembrane region" description="Helical" evidence="1">
    <location>
        <begin position="6"/>
        <end position="28"/>
    </location>
</feature>
<name>A0A6H1XKZ0_9HEMI</name>
<sequence length="47" mass="5778">MSPLWWTFLMITFIIVFMLLMSILYFNLDNKMNMSINLKGCKTIWKW</sequence>
<dbReference type="EMBL" id="MN627216">
    <property type="protein sequence ID" value="QJA16310.1"/>
    <property type="molecule type" value="Genomic_DNA"/>
</dbReference>
<accession>A0A6H1XKZ0</accession>
<dbReference type="GeneID" id="54616838"/>